<evidence type="ECO:0008006" key="4">
    <source>
        <dbReference type="Google" id="ProtNLM"/>
    </source>
</evidence>
<keyword evidence="3" id="KW-1185">Reference proteome</keyword>
<dbReference type="RefSeq" id="WP_126612281.1">
    <property type="nucleotide sequence ID" value="NZ_CP034562.1"/>
</dbReference>
<protein>
    <recommendedName>
        <fullName evidence="4">DUF1735 domain-containing protein</fullName>
    </recommendedName>
</protein>
<sequence length="411" mass="45005">MKKSNILYFILLLIISFSCKDEDVNTPIDTTSSTISSTDSTRVENGFSGTQGSFKDFTIIYRAPSSGINNLVLSTKSLLLNDGNVIREVAPVKVDFAMEPTTADEKLLHSAFNVDYTKVAGAKEYVMTIPSSLMNIQSAGDLSFETFVKQDTSDARPSKAVVSFIVNVAADQPEILFFNANGDTLTGKYSLTVNEVLKLRTVANQKITSFEIAVVDINQDTTTTNLPVIGTKIDSLLTTLSDVSLLLGKVVDERGNESTIKLEIAEYSRLASQTNTLLYSGPGQSDNANLDLNAGIEYSGYINKDSIGIVTPTSNSTGVMVEISEDEYIVLRDTAYSSSAEKQVVYQVTEELYGMKSEMGSSSIPEAETKYYIVKKTDQQYSVVQVARTVKTSEANIDYFLSEERTVPFEH</sequence>
<keyword evidence="1" id="KW-0732">Signal</keyword>
<dbReference type="PROSITE" id="PS51257">
    <property type="entry name" value="PROKAR_LIPOPROTEIN"/>
    <property type="match status" value="1"/>
</dbReference>
<dbReference type="KEGG" id="fll:EI427_05025"/>
<reference evidence="2 3" key="1">
    <citation type="submission" date="2018-12" db="EMBL/GenBank/DDBJ databases">
        <title>Flammeovirga pectinis sp. nov., isolated from the gut of the Korean scallop, Patinopecten yessoensis.</title>
        <authorList>
            <person name="Bae J.-W."/>
            <person name="Jeong Y.-S."/>
            <person name="Kang W."/>
        </authorList>
    </citation>
    <scope>NUCLEOTIDE SEQUENCE [LARGE SCALE GENOMIC DNA]</scope>
    <source>
        <strain evidence="2 3">L12M1</strain>
    </source>
</reference>
<name>A0A3Q9FLV8_9BACT</name>
<feature type="chain" id="PRO_5018729640" description="DUF1735 domain-containing protein" evidence="1">
    <location>
        <begin position="22"/>
        <end position="411"/>
    </location>
</feature>
<evidence type="ECO:0000256" key="1">
    <source>
        <dbReference type="SAM" id="SignalP"/>
    </source>
</evidence>
<accession>A0A3Q9FLV8</accession>
<dbReference type="AlphaFoldDB" id="A0A3Q9FLV8"/>
<dbReference type="EMBL" id="CP034562">
    <property type="protein sequence ID" value="AZQ61615.1"/>
    <property type="molecule type" value="Genomic_DNA"/>
</dbReference>
<evidence type="ECO:0000313" key="3">
    <source>
        <dbReference type="Proteomes" id="UP000267268"/>
    </source>
</evidence>
<feature type="signal peptide" evidence="1">
    <location>
        <begin position="1"/>
        <end position="21"/>
    </location>
</feature>
<proteinExistence type="predicted"/>
<gene>
    <name evidence="2" type="ORF">EI427_05025</name>
</gene>
<dbReference type="Proteomes" id="UP000267268">
    <property type="component" value="Chromosome 1"/>
</dbReference>
<evidence type="ECO:0000313" key="2">
    <source>
        <dbReference type="EMBL" id="AZQ61615.1"/>
    </source>
</evidence>
<organism evidence="2 3">
    <name type="scientific">Flammeovirga pectinis</name>
    <dbReference type="NCBI Taxonomy" id="2494373"/>
    <lineage>
        <taxon>Bacteria</taxon>
        <taxon>Pseudomonadati</taxon>
        <taxon>Bacteroidota</taxon>
        <taxon>Cytophagia</taxon>
        <taxon>Cytophagales</taxon>
        <taxon>Flammeovirgaceae</taxon>
        <taxon>Flammeovirga</taxon>
    </lineage>
</organism>